<dbReference type="EMBL" id="CAEZSO010000035">
    <property type="protein sequence ID" value="CAB4538303.1"/>
    <property type="molecule type" value="Genomic_DNA"/>
</dbReference>
<dbReference type="InterPro" id="IPR005754">
    <property type="entry name" value="Sortase"/>
</dbReference>
<dbReference type="EMBL" id="CAEZVF010000012">
    <property type="protein sequence ID" value="CAB4615345.1"/>
    <property type="molecule type" value="Genomic_DNA"/>
</dbReference>
<dbReference type="Gene3D" id="2.40.260.10">
    <property type="entry name" value="Sortase"/>
    <property type="match status" value="1"/>
</dbReference>
<accession>A0A6J6HV07</accession>
<evidence type="ECO:0000256" key="1">
    <source>
        <dbReference type="ARBA" id="ARBA00022801"/>
    </source>
</evidence>
<organism evidence="5">
    <name type="scientific">freshwater metagenome</name>
    <dbReference type="NCBI Taxonomy" id="449393"/>
    <lineage>
        <taxon>unclassified sequences</taxon>
        <taxon>metagenomes</taxon>
        <taxon>ecological metagenomes</taxon>
    </lineage>
</organism>
<feature type="compositionally biased region" description="Basic and acidic residues" evidence="2">
    <location>
        <begin position="14"/>
        <end position="26"/>
    </location>
</feature>
<dbReference type="Pfam" id="PF04203">
    <property type="entry name" value="Sortase"/>
    <property type="match status" value="1"/>
</dbReference>
<evidence type="ECO:0000256" key="2">
    <source>
        <dbReference type="SAM" id="MobiDB-lite"/>
    </source>
</evidence>
<protein>
    <submittedName>
        <fullName evidence="5">Unannotated protein</fullName>
    </submittedName>
</protein>
<dbReference type="SUPFAM" id="SSF63817">
    <property type="entry name" value="Sortase"/>
    <property type="match status" value="1"/>
</dbReference>
<feature type="transmembrane region" description="Helical" evidence="3">
    <location>
        <begin position="38"/>
        <end position="60"/>
    </location>
</feature>
<evidence type="ECO:0000313" key="5">
    <source>
        <dbReference type="EMBL" id="CAB4615345.1"/>
    </source>
</evidence>
<keyword evidence="3" id="KW-1133">Transmembrane helix</keyword>
<dbReference type="AlphaFoldDB" id="A0A6J6HV07"/>
<dbReference type="EMBL" id="CAFAAK010000111">
    <property type="protein sequence ID" value="CAB4801076.1"/>
    <property type="molecule type" value="Genomic_DNA"/>
</dbReference>
<keyword evidence="1" id="KW-0378">Hydrolase</keyword>
<keyword evidence="3" id="KW-0812">Transmembrane</keyword>
<sequence>MTQMAASSAASHPYRPDGPTRQEQRAARVERVRVAVRSLGEGFITMGVVLLLFCTYQLFWTNLSSDKQTNTAIADIKKAFVIPVAPSLPGQSTAPAKIAYGQGYGLIYIPRLGSDWVKPLIEGSSLSNLKKGLTHYQGNAQPGEIGNFAVAGHRATNGEPFRNLDRMESGDLVYVQTPESWVTYKVNKVVIVKPKDTWVLNPIPTKNPVPGVQPTEALLTMTTCNPRWASYERLIVFGKMVDKYPKTLGAPAAIRNLV</sequence>
<evidence type="ECO:0000313" key="4">
    <source>
        <dbReference type="EMBL" id="CAB4538303.1"/>
    </source>
</evidence>
<dbReference type="GO" id="GO:0016787">
    <property type="term" value="F:hydrolase activity"/>
    <property type="evidence" value="ECO:0007669"/>
    <property type="project" value="UniProtKB-KW"/>
</dbReference>
<evidence type="ECO:0000256" key="3">
    <source>
        <dbReference type="SAM" id="Phobius"/>
    </source>
</evidence>
<keyword evidence="3" id="KW-0472">Membrane</keyword>
<name>A0A6J6HV07_9ZZZZ</name>
<dbReference type="NCBIfam" id="NF033747">
    <property type="entry name" value="class_E_sortase"/>
    <property type="match status" value="1"/>
</dbReference>
<dbReference type="InterPro" id="IPR042003">
    <property type="entry name" value="Sortase_E"/>
</dbReference>
<gene>
    <name evidence="4" type="ORF">UFOPK1446_00269</name>
    <name evidence="5" type="ORF">UFOPK1939_00152</name>
    <name evidence="6" type="ORF">UFOPK3024_00611</name>
</gene>
<dbReference type="InterPro" id="IPR053465">
    <property type="entry name" value="Sortase_Class_E"/>
</dbReference>
<dbReference type="NCBIfam" id="TIGR01076">
    <property type="entry name" value="sortase_fam"/>
    <property type="match status" value="1"/>
</dbReference>
<proteinExistence type="predicted"/>
<dbReference type="CDD" id="cd05830">
    <property type="entry name" value="Sortase_E"/>
    <property type="match status" value="1"/>
</dbReference>
<feature type="compositionally biased region" description="Polar residues" evidence="2">
    <location>
        <begin position="1"/>
        <end position="10"/>
    </location>
</feature>
<reference evidence="5" key="1">
    <citation type="submission" date="2020-05" db="EMBL/GenBank/DDBJ databases">
        <authorList>
            <person name="Chiriac C."/>
            <person name="Salcher M."/>
            <person name="Ghai R."/>
            <person name="Kavagutti S V."/>
        </authorList>
    </citation>
    <scope>NUCLEOTIDE SEQUENCE</scope>
</reference>
<dbReference type="InterPro" id="IPR023365">
    <property type="entry name" value="Sortase_dom-sf"/>
</dbReference>
<feature type="region of interest" description="Disordered" evidence="2">
    <location>
        <begin position="1"/>
        <end position="26"/>
    </location>
</feature>
<evidence type="ECO:0000313" key="6">
    <source>
        <dbReference type="EMBL" id="CAB4801076.1"/>
    </source>
</evidence>